<sequence>MCGRASVITPQALLERRFDSAFAKAGLLKENINTSVGEEIPVITMQDPKQIQLFTWGFTPHWAHKQTYLINARAEGGRNEENDRNYKGTMGIFNKPMFRHAIRSQRCIILVDAIIEGPKQQKLNKPYVIYPNRDRGPFAIAGIYDTWRHPLSGELHHTVAMITTAGNRITSAIGHHRAPLILKKSDEKKWLDPSLDVKEISSMMKPFNDNGFNAYPISSSIKQPSANGLELLKPIGDKLVKDYDRGFYDRYKYMSDLPSTIKEERLVEGDQFVLF</sequence>
<dbReference type="EC" id="3.4.-.-" evidence="8"/>
<dbReference type="InterPro" id="IPR036590">
    <property type="entry name" value="SRAP-like"/>
</dbReference>
<dbReference type="InterPro" id="IPR003738">
    <property type="entry name" value="SRAP"/>
</dbReference>
<name>A0A3S9MUV6_9FLAO</name>
<dbReference type="PANTHER" id="PTHR13604">
    <property type="entry name" value="DC12-RELATED"/>
    <property type="match status" value="1"/>
</dbReference>
<evidence type="ECO:0000256" key="8">
    <source>
        <dbReference type="RuleBase" id="RU364100"/>
    </source>
</evidence>
<keyword evidence="10" id="KW-1185">Reference proteome</keyword>
<keyword evidence="6" id="KW-0238">DNA-binding</keyword>
<dbReference type="RefSeq" id="WP_126444916.1">
    <property type="nucleotide sequence ID" value="NZ_CP034549.1"/>
</dbReference>
<evidence type="ECO:0000256" key="7">
    <source>
        <dbReference type="ARBA" id="ARBA00023239"/>
    </source>
</evidence>
<accession>A0A3S9MUV6</accession>
<dbReference type="GO" id="GO:0016829">
    <property type="term" value="F:lyase activity"/>
    <property type="evidence" value="ECO:0007669"/>
    <property type="project" value="UniProtKB-KW"/>
</dbReference>
<dbReference type="Gene3D" id="3.90.1680.10">
    <property type="entry name" value="SOS response associated peptidase-like"/>
    <property type="match status" value="1"/>
</dbReference>
<evidence type="ECO:0000256" key="6">
    <source>
        <dbReference type="ARBA" id="ARBA00023125"/>
    </source>
</evidence>
<dbReference type="GO" id="GO:0106300">
    <property type="term" value="P:protein-DNA covalent cross-linking repair"/>
    <property type="evidence" value="ECO:0007669"/>
    <property type="project" value="InterPro"/>
</dbReference>
<comment type="similarity">
    <text evidence="1 8">Belongs to the SOS response-associated peptidase family.</text>
</comment>
<evidence type="ECO:0000256" key="1">
    <source>
        <dbReference type="ARBA" id="ARBA00008136"/>
    </source>
</evidence>
<reference evidence="9 10" key="1">
    <citation type="submission" date="2018-12" db="EMBL/GenBank/DDBJ databases">
        <title>Complete genome of Nonlabens sp. MJ115.</title>
        <authorList>
            <person name="Choi H.S."/>
            <person name="Jung J."/>
        </authorList>
    </citation>
    <scope>NUCLEOTIDE SEQUENCE [LARGE SCALE GENOMIC DNA]</scope>
    <source>
        <strain evidence="9 10">MJ115</strain>
    </source>
</reference>
<dbReference type="KEGG" id="noj:EJ995_01460"/>
<evidence type="ECO:0000256" key="3">
    <source>
        <dbReference type="ARBA" id="ARBA00022763"/>
    </source>
</evidence>
<evidence type="ECO:0000313" key="10">
    <source>
        <dbReference type="Proteomes" id="UP000279600"/>
    </source>
</evidence>
<evidence type="ECO:0000256" key="5">
    <source>
        <dbReference type="ARBA" id="ARBA00023124"/>
    </source>
</evidence>
<keyword evidence="3" id="KW-0227">DNA damage</keyword>
<keyword evidence="4 8" id="KW-0378">Hydrolase</keyword>
<dbReference type="SUPFAM" id="SSF143081">
    <property type="entry name" value="BB1717-like"/>
    <property type="match status" value="1"/>
</dbReference>
<dbReference type="GO" id="GO:0006508">
    <property type="term" value="P:proteolysis"/>
    <property type="evidence" value="ECO:0007669"/>
    <property type="project" value="UniProtKB-KW"/>
</dbReference>
<gene>
    <name evidence="9" type="ORF">EJ995_01460</name>
</gene>
<dbReference type="OrthoDB" id="9782620at2"/>
<dbReference type="Pfam" id="PF02586">
    <property type="entry name" value="SRAP"/>
    <property type="match status" value="1"/>
</dbReference>
<dbReference type="GO" id="GO:0008233">
    <property type="term" value="F:peptidase activity"/>
    <property type="evidence" value="ECO:0007669"/>
    <property type="project" value="UniProtKB-KW"/>
</dbReference>
<keyword evidence="2 8" id="KW-0645">Protease</keyword>
<keyword evidence="5" id="KW-0190">Covalent protein-DNA linkage</keyword>
<dbReference type="PANTHER" id="PTHR13604:SF0">
    <property type="entry name" value="ABASIC SITE PROCESSING PROTEIN HMCES"/>
    <property type="match status" value="1"/>
</dbReference>
<keyword evidence="7" id="KW-0456">Lyase</keyword>
<dbReference type="Proteomes" id="UP000279600">
    <property type="component" value="Chromosome"/>
</dbReference>
<evidence type="ECO:0000313" key="9">
    <source>
        <dbReference type="EMBL" id="AZQ42966.1"/>
    </source>
</evidence>
<dbReference type="AlphaFoldDB" id="A0A3S9MUV6"/>
<evidence type="ECO:0000256" key="2">
    <source>
        <dbReference type="ARBA" id="ARBA00022670"/>
    </source>
</evidence>
<proteinExistence type="inferred from homology"/>
<evidence type="ECO:0000256" key="4">
    <source>
        <dbReference type="ARBA" id="ARBA00022801"/>
    </source>
</evidence>
<protein>
    <recommendedName>
        <fullName evidence="8">Abasic site processing protein</fullName>
        <ecNumber evidence="8">3.4.-.-</ecNumber>
    </recommendedName>
</protein>
<organism evidence="9 10">
    <name type="scientific">Nonlabens ponticola</name>
    <dbReference type="NCBI Taxonomy" id="2496866"/>
    <lineage>
        <taxon>Bacteria</taxon>
        <taxon>Pseudomonadati</taxon>
        <taxon>Bacteroidota</taxon>
        <taxon>Flavobacteriia</taxon>
        <taxon>Flavobacteriales</taxon>
        <taxon>Flavobacteriaceae</taxon>
        <taxon>Nonlabens</taxon>
    </lineage>
</organism>
<dbReference type="GO" id="GO:0003697">
    <property type="term" value="F:single-stranded DNA binding"/>
    <property type="evidence" value="ECO:0007669"/>
    <property type="project" value="InterPro"/>
</dbReference>
<dbReference type="EMBL" id="CP034549">
    <property type="protein sequence ID" value="AZQ42966.1"/>
    <property type="molecule type" value="Genomic_DNA"/>
</dbReference>